<dbReference type="GO" id="GO:0004640">
    <property type="term" value="F:phosphoribosylanthranilate isomerase activity"/>
    <property type="evidence" value="ECO:0007669"/>
    <property type="project" value="UniProtKB-UniRule"/>
</dbReference>
<reference evidence="11 12" key="1">
    <citation type="submission" date="2016-11" db="EMBL/GenBank/DDBJ databases">
        <authorList>
            <person name="Jaros S."/>
            <person name="Januszkiewicz K."/>
            <person name="Wedrychowicz H."/>
        </authorList>
    </citation>
    <scope>NUCLEOTIDE SEQUENCE [LARGE SCALE GENOMIC DNA]</scope>
    <source>
        <strain evidence="11 12">DSM 100565</strain>
    </source>
</reference>
<organism evidence="11 12">
    <name type="scientific">Wenxinia saemankumensis</name>
    <dbReference type="NCBI Taxonomy" id="1447782"/>
    <lineage>
        <taxon>Bacteria</taxon>
        <taxon>Pseudomonadati</taxon>
        <taxon>Pseudomonadota</taxon>
        <taxon>Alphaproteobacteria</taxon>
        <taxon>Rhodobacterales</taxon>
        <taxon>Roseobacteraceae</taxon>
        <taxon>Wenxinia</taxon>
    </lineage>
</organism>
<evidence type="ECO:0000256" key="8">
    <source>
        <dbReference type="ARBA" id="ARBA00023235"/>
    </source>
</evidence>
<dbReference type="PANTHER" id="PTHR42894">
    <property type="entry name" value="N-(5'-PHOSPHORIBOSYL)ANTHRANILATE ISOMERASE"/>
    <property type="match status" value="1"/>
</dbReference>
<dbReference type="UniPathway" id="UPA00035">
    <property type="reaction ID" value="UER00042"/>
</dbReference>
<dbReference type="HAMAP" id="MF_00135">
    <property type="entry name" value="PRAI"/>
    <property type="match status" value="1"/>
</dbReference>
<dbReference type="STRING" id="1447782.SAMN05444417_1865"/>
<dbReference type="GO" id="GO:0000162">
    <property type="term" value="P:L-tryptophan biosynthetic process"/>
    <property type="evidence" value="ECO:0007669"/>
    <property type="project" value="UniProtKB-UniRule"/>
</dbReference>
<evidence type="ECO:0000256" key="4">
    <source>
        <dbReference type="ARBA" id="ARBA00022272"/>
    </source>
</evidence>
<dbReference type="RefSeq" id="WP_073328945.1">
    <property type="nucleotide sequence ID" value="NZ_FQYO01000003.1"/>
</dbReference>
<keyword evidence="8 9" id="KW-0413">Isomerase</keyword>
<dbReference type="Proteomes" id="UP000184292">
    <property type="component" value="Unassembled WGS sequence"/>
</dbReference>
<dbReference type="EMBL" id="FQYO01000003">
    <property type="protein sequence ID" value="SHI81690.1"/>
    <property type="molecule type" value="Genomic_DNA"/>
</dbReference>
<dbReference type="OrthoDB" id="9796196at2"/>
<dbReference type="SUPFAM" id="SSF51366">
    <property type="entry name" value="Ribulose-phoshate binding barrel"/>
    <property type="match status" value="1"/>
</dbReference>
<dbReference type="InterPro" id="IPR011060">
    <property type="entry name" value="RibuloseP-bd_barrel"/>
</dbReference>
<accession>A0A1M6E8L5</accession>
<dbReference type="PANTHER" id="PTHR42894:SF1">
    <property type="entry name" value="N-(5'-PHOSPHORIBOSYL)ANTHRANILATE ISOMERASE"/>
    <property type="match status" value="1"/>
</dbReference>
<comment type="similarity">
    <text evidence="9">Belongs to the TrpF family.</text>
</comment>
<name>A0A1M6E8L5_9RHOB</name>
<dbReference type="InterPro" id="IPR013785">
    <property type="entry name" value="Aldolase_TIM"/>
</dbReference>
<evidence type="ECO:0000256" key="3">
    <source>
        <dbReference type="ARBA" id="ARBA00012572"/>
    </source>
</evidence>
<sequence>MAARVKICGVTTEGAVQAAAEAGAAYLGFNFFPRSPRYAAPPLARDLALEAPPGIAKVGLVVDAEDAVLDGIVETVPLDILQLHGRESPARVREVRARYGLPVMKVIGVAGPGDLAAIDAHAGVADMILVDAKAPKGAVLPGGNGVAFDWRLIAGRRWPVPWMLAGGLNPENVAEAIRLTGARQVDVSSGVESAPGTKDDALIRAFVTAAGEVRDRRPPADVIDPD</sequence>
<evidence type="ECO:0000313" key="12">
    <source>
        <dbReference type="Proteomes" id="UP000184292"/>
    </source>
</evidence>
<evidence type="ECO:0000256" key="5">
    <source>
        <dbReference type="ARBA" id="ARBA00022605"/>
    </source>
</evidence>
<dbReference type="EC" id="5.3.1.24" evidence="3 9"/>
<dbReference type="NCBIfam" id="NF002295">
    <property type="entry name" value="PRK01222.1-1"/>
    <property type="match status" value="1"/>
</dbReference>
<proteinExistence type="inferred from homology"/>
<evidence type="ECO:0000256" key="9">
    <source>
        <dbReference type="HAMAP-Rule" id="MF_00135"/>
    </source>
</evidence>
<comment type="catalytic activity">
    <reaction evidence="1 9">
        <text>N-(5-phospho-beta-D-ribosyl)anthranilate = 1-(2-carboxyphenylamino)-1-deoxy-D-ribulose 5-phosphate</text>
        <dbReference type="Rhea" id="RHEA:21540"/>
        <dbReference type="ChEBI" id="CHEBI:18277"/>
        <dbReference type="ChEBI" id="CHEBI:58613"/>
        <dbReference type="EC" id="5.3.1.24"/>
    </reaction>
</comment>
<evidence type="ECO:0000256" key="7">
    <source>
        <dbReference type="ARBA" id="ARBA00023141"/>
    </source>
</evidence>
<feature type="domain" description="N-(5'phosphoribosyl) anthranilate isomerase (PRAI)" evidence="10">
    <location>
        <begin position="5"/>
        <end position="208"/>
    </location>
</feature>
<dbReference type="CDD" id="cd00405">
    <property type="entry name" value="PRAI"/>
    <property type="match status" value="1"/>
</dbReference>
<evidence type="ECO:0000256" key="2">
    <source>
        <dbReference type="ARBA" id="ARBA00004664"/>
    </source>
</evidence>
<dbReference type="InterPro" id="IPR044643">
    <property type="entry name" value="TrpF_fam"/>
</dbReference>
<dbReference type="Pfam" id="PF00697">
    <property type="entry name" value="PRAI"/>
    <property type="match status" value="1"/>
</dbReference>
<evidence type="ECO:0000256" key="1">
    <source>
        <dbReference type="ARBA" id="ARBA00001164"/>
    </source>
</evidence>
<comment type="pathway">
    <text evidence="2 9">Amino-acid biosynthesis; L-tryptophan biosynthesis; L-tryptophan from chorismate: step 3/5.</text>
</comment>
<dbReference type="AlphaFoldDB" id="A0A1M6E8L5"/>
<evidence type="ECO:0000256" key="6">
    <source>
        <dbReference type="ARBA" id="ARBA00022822"/>
    </source>
</evidence>
<gene>
    <name evidence="9" type="primary">trpF</name>
    <name evidence="11" type="ORF">SAMN05444417_1865</name>
</gene>
<keyword evidence="5 9" id="KW-0028">Amino-acid biosynthesis</keyword>
<evidence type="ECO:0000313" key="11">
    <source>
        <dbReference type="EMBL" id="SHI81690.1"/>
    </source>
</evidence>
<dbReference type="Gene3D" id="3.20.20.70">
    <property type="entry name" value="Aldolase class I"/>
    <property type="match status" value="1"/>
</dbReference>
<keyword evidence="6 9" id="KW-0822">Tryptophan biosynthesis</keyword>
<keyword evidence="12" id="KW-1185">Reference proteome</keyword>
<dbReference type="InterPro" id="IPR001240">
    <property type="entry name" value="PRAI_dom"/>
</dbReference>
<keyword evidence="7 9" id="KW-0057">Aromatic amino acid biosynthesis</keyword>
<protein>
    <recommendedName>
        <fullName evidence="4 9">N-(5'-phosphoribosyl)anthranilate isomerase</fullName>
        <shortName evidence="9">PRAI</shortName>
        <ecNumber evidence="3 9">5.3.1.24</ecNumber>
    </recommendedName>
</protein>
<evidence type="ECO:0000259" key="10">
    <source>
        <dbReference type="Pfam" id="PF00697"/>
    </source>
</evidence>